<dbReference type="GO" id="GO:0003924">
    <property type="term" value="F:GTPase activity"/>
    <property type="evidence" value="ECO:0007669"/>
    <property type="project" value="InterPro"/>
</dbReference>
<dbReference type="InterPro" id="IPR027417">
    <property type="entry name" value="P-loop_NTPase"/>
</dbReference>
<name>W4V402_9FIRM</name>
<sequence length="126" mass="13942">MLSSNAPKKIGPLLKSADIAVLTKGDLISQAEREVFCIHLSRVAPKVKILEVNGLTGQRTNILSNWFEKAEDIDNAGGHLSLKLRYPMPGAVCSFCLGEKRVGQHFAKGSYRLIQFPDYQIGDMRL</sequence>
<proteinExistence type="predicted"/>
<dbReference type="GO" id="GO:0008270">
    <property type="term" value="F:zinc ion binding"/>
    <property type="evidence" value="ECO:0007669"/>
    <property type="project" value="TreeGrafter"/>
</dbReference>
<dbReference type="GO" id="GO:0051604">
    <property type="term" value="P:protein maturation"/>
    <property type="evidence" value="ECO:0007669"/>
    <property type="project" value="InterPro"/>
</dbReference>
<dbReference type="InterPro" id="IPR004392">
    <property type="entry name" value="Hyd_mat_HypB"/>
</dbReference>
<reference evidence="1" key="1">
    <citation type="journal article" date="2014" name="Genome Announc.">
        <title>Draft Genome Sequence of Clostridium straminisolvens Strain JCM 21531T, Isolated from a Cellulose-Degrading Bacterial Community.</title>
        <authorList>
            <person name="Yuki M."/>
            <person name="Oshima K."/>
            <person name="Suda W."/>
            <person name="Sakamoto M."/>
            <person name="Kitamura K."/>
            <person name="Iida T."/>
            <person name="Hattori M."/>
            <person name="Ohkuma M."/>
        </authorList>
    </citation>
    <scope>NUCLEOTIDE SEQUENCE [LARGE SCALE GENOMIC DNA]</scope>
    <source>
        <strain evidence="1">JCM 21531</strain>
    </source>
</reference>
<dbReference type="Gene3D" id="3.40.50.300">
    <property type="entry name" value="P-loop containing nucleotide triphosphate hydrolases"/>
    <property type="match status" value="1"/>
</dbReference>
<dbReference type="GO" id="GO:0016151">
    <property type="term" value="F:nickel cation binding"/>
    <property type="evidence" value="ECO:0007669"/>
    <property type="project" value="InterPro"/>
</dbReference>
<evidence type="ECO:0000313" key="1">
    <source>
        <dbReference type="EMBL" id="GAE88190.1"/>
    </source>
</evidence>
<dbReference type="EMBL" id="BAVR01000015">
    <property type="protein sequence ID" value="GAE88190.1"/>
    <property type="molecule type" value="Genomic_DNA"/>
</dbReference>
<dbReference type="PANTHER" id="PTHR30134:SF1">
    <property type="entry name" value="COBW_HYPB_UREG NUCLEOTIDE-BINDING DOMAIN-CONTAINING PROTEIN"/>
    <property type="match status" value="1"/>
</dbReference>
<protein>
    <submittedName>
        <fullName evidence="1">GTPase</fullName>
    </submittedName>
</protein>
<organism evidence="1 2">
    <name type="scientific">Acetivibrio straminisolvens JCM 21531</name>
    <dbReference type="NCBI Taxonomy" id="1294263"/>
    <lineage>
        <taxon>Bacteria</taxon>
        <taxon>Bacillati</taxon>
        <taxon>Bacillota</taxon>
        <taxon>Clostridia</taxon>
        <taxon>Eubacteriales</taxon>
        <taxon>Oscillospiraceae</taxon>
        <taxon>Acetivibrio</taxon>
    </lineage>
</organism>
<dbReference type="Proteomes" id="UP000019109">
    <property type="component" value="Unassembled WGS sequence"/>
</dbReference>
<dbReference type="STRING" id="1294263.JCM21531_1616"/>
<dbReference type="PANTHER" id="PTHR30134">
    <property type="entry name" value="HYDROGENASE PROTEIN ASSEMBLY PROTEIN, NICKEL CHAPERONE"/>
    <property type="match status" value="1"/>
</dbReference>
<evidence type="ECO:0000313" key="2">
    <source>
        <dbReference type="Proteomes" id="UP000019109"/>
    </source>
</evidence>
<gene>
    <name evidence="1" type="ORF">JCM21531_1616</name>
</gene>
<accession>W4V402</accession>
<comment type="caution">
    <text evidence="1">The sequence shown here is derived from an EMBL/GenBank/DDBJ whole genome shotgun (WGS) entry which is preliminary data.</text>
</comment>
<keyword evidence="2" id="KW-1185">Reference proteome</keyword>
<dbReference type="AlphaFoldDB" id="W4V402"/>